<dbReference type="PANTHER" id="PTHR46580:SF4">
    <property type="entry name" value="ATP_GTP-BINDING PROTEIN"/>
    <property type="match status" value="1"/>
</dbReference>
<keyword evidence="1" id="KW-0732">Signal</keyword>
<evidence type="ECO:0000313" key="3">
    <source>
        <dbReference type="Proteomes" id="UP000479226"/>
    </source>
</evidence>
<dbReference type="SUPFAM" id="SSF51445">
    <property type="entry name" value="(Trans)glycosidases"/>
    <property type="match status" value="1"/>
</dbReference>
<evidence type="ECO:0008006" key="4">
    <source>
        <dbReference type="Google" id="ProtNLM"/>
    </source>
</evidence>
<name>A0ABX0DBM6_9MICC</name>
<dbReference type="RefSeq" id="WP_165182539.1">
    <property type="nucleotide sequence ID" value="NZ_JAAKZI010000022.1"/>
</dbReference>
<dbReference type="EMBL" id="JAAKZI010000022">
    <property type="protein sequence ID" value="NGN84311.1"/>
    <property type="molecule type" value="Genomic_DNA"/>
</dbReference>
<evidence type="ECO:0000313" key="2">
    <source>
        <dbReference type="EMBL" id="NGN84311.1"/>
    </source>
</evidence>
<dbReference type="Gene3D" id="3.20.20.80">
    <property type="entry name" value="Glycosidases"/>
    <property type="match status" value="1"/>
</dbReference>
<dbReference type="PANTHER" id="PTHR46580">
    <property type="entry name" value="SENSOR KINASE-RELATED"/>
    <property type="match status" value="1"/>
</dbReference>
<dbReference type="Proteomes" id="UP000479226">
    <property type="component" value="Unassembled WGS sequence"/>
</dbReference>
<reference evidence="2 3" key="1">
    <citation type="submission" date="2020-02" db="EMBL/GenBank/DDBJ databases">
        <title>Genome sequence of the type strain DSM 27180 of Arthrobacter silviterrae.</title>
        <authorList>
            <person name="Gao J."/>
            <person name="Sun J."/>
        </authorList>
    </citation>
    <scope>NUCLEOTIDE SEQUENCE [LARGE SCALE GENOMIC DNA]</scope>
    <source>
        <strain evidence="2 3">DSM 27180</strain>
    </source>
</reference>
<proteinExistence type="predicted"/>
<dbReference type="Gene3D" id="2.130.10.130">
    <property type="entry name" value="Integrin alpha, N-terminal"/>
    <property type="match status" value="2"/>
</dbReference>
<protein>
    <recommendedName>
        <fullName evidence="4">DUF1906 domain-containing protein</fullName>
    </recommendedName>
</protein>
<comment type="caution">
    <text evidence="2">The sequence shown here is derived from an EMBL/GenBank/DDBJ whole genome shotgun (WGS) entry which is preliminary data.</text>
</comment>
<organism evidence="2 3">
    <name type="scientific">Arthrobacter silviterrae</name>
    <dbReference type="NCBI Taxonomy" id="2026658"/>
    <lineage>
        <taxon>Bacteria</taxon>
        <taxon>Bacillati</taxon>
        <taxon>Actinomycetota</taxon>
        <taxon>Actinomycetes</taxon>
        <taxon>Micrococcales</taxon>
        <taxon>Micrococcaceae</taxon>
        <taxon>Arthrobacter</taxon>
    </lineage>
</organism>
<evidence type="ECO:0000256" key="1">
    <source>
        <dbReference type="ARBA" id="ARBA00022729"/>
    </source>
</evidence>
<gene>
    <name evidence="2" type="ORF">G6N77_12715</name>
</gene>
<dbReference type="Pfam" id="PF13517">
    <property type="entry name" value="FG-GAP_3"/>
    <property type="match status" value="2"/>
</dbReference>
<dbReference type="InterPro" id="IPR028994">
    <property type="entry name" value="Integrin_alpha_N"/>
</dbReference>
<sequence>MRGNRHPPRAGRLLAGLAATAVLGLGLAPSGVLATAAPAQAVSLSGNDVSWPQCPTSLGGYGLPLPPASAQFAVIGLSRGLPFTVNPCLSSQVAWARANGKPAQAYAMAAFPTAAQLSTYGGRGPWAATTRDARLSNAGYAEAVAAAASLAAAGFRPPVVWIDVESRPAQPWPSATAAQQRENRLVVEGLMRGLHDAGFAYGLYSFASGWQAITGSWQLPGVPVWATAGRLDYPAEALDMCARPSFSGGHVYLAQWYDDVRDYDITCSPYAFGPLAIPGSSLTTSTGDFNGDWNTDVLARVAGTGALSLYAGNGRGGFAGTSAIGNGWQGMDAVDTVGDFNGDGYGDVVAREAASGALWLYPGNGRGGWLPRVHIGNGWNIFNAVWGPGDFNGDQKADILARETATGALWLYPGNGHGGWLPRVKVGSGWGMFNALLGPGDFNGDGTADVLARETATGTLWLYPGNGHGGWLPRVKVGSGWNAMTAVMAPGDFNGDRTPDVLARDPAGALWLYARNGTASWYPRTAVGHGWNIINAIF</sequence>
<dbReference type="SUPFAM" id="SSF69318">
    <property type="entry name" value="Integrin alpha N-terminal domain"/>
    <property type="match status" value="1"/>
</dbReference>
<dbReference type="InterPro" id="IPR017853">
    <property type="entry name" value="GH"/>
</dbReference>
<keyword evidence="3" id="KW-1185">Reference proteome</keyword>
<accession>A0ABX0DBM6</accession>
<dbReference type="InterPro" id="IPR013517">
    <property type="entry name" value="FG-GAP"/>
</dbReference>